<keyword evidence="5 7" id="KW-1133">Transmembrane helix</keyword>
<organism evidence="9 10">
    <name type="scientific">Agromyces rhizosphaerae</name>
    <dbReference type="NCBI Taxonomy" id="88374"/>
    <lineage>
        <taxon>Bacteria</taxon>
        <taxon>Bacillati</taxon>
        <taxon>Actinomycetota</taxon>
        <taxon>Actinomycetes</taxon>
        <taxon>Micrococcales</taxon>
        <taxon>Microbacteriaceae</taxon>
        <taxon>Agromyces</taxon>
    </lineage>
</organism>
<feature type="transmembrane region" description="Helical" evidence="7">
    <location>
        <begin position="138"/>
        <end position="163"/>
    </location>
</feature>
<dbReference type="PANTHER" id="PTHR30151">
    <property type="entry name" value="ALKANE SULFONATE ABC TRANSPORTER-RELATED, MEMBRANE SUBUNIT"/>
    <property type="match status" value="1"/>
</dbReference>
<evidence type="ECO:0000256" key="7">
    <source>
        <dbReference type="RuleBase" id="RU363032"/>
    </source>
</evidence>
<dbReference type="PROSITE" id="PS50928">
    <property type="entry name" value="ABC_TM1"/>
    <property type="match status" value="1"/>
</dbReference>
<evidence type="ECO:0000313" key="9">
    <source>
        <dbReference type="EMBL" id="GLI28029.1"/>
    </source>
</evidence>
<dbReference type="CDD" id="cd06261">
    <property type="entry name" value="TM_PBP2"/>
    <property type="match status" value="1"/>
</dbReference>
<evidence type="ECO:0000256" key="2">
    <source>
        <dbReference type="ARBA" id="ARBA00022448"/>
    </source>
</evidence>
<reference evidence="9" key="1">
    <citation type="submission" date="2022-12" db="EMBL/GenBank/DDBJ databases">
        <title>Reference genome sequencing for broad-spectrum identification of bacterial and archaeal isolates by mass spectrometry.</title>
        <authorList>
            <person name="Sekiguchi Y."/>
            <person name="Tourlousse D.M."/>
        </authorList>
    </citation>
    <scope>NUCLEOTIDE SEQUENCE</scope>
    <source>
        <strain evidence="9">14</strain>
    </source>
</reference>
<feature type="domain" description="ABC transmembrane type-1" evidence="8">
    <location>
        <begin position="103"/>
        <end position="289"/>
    </location>
</feature>
<evidence type="ECO:0000256" key="4">
    <source>
        <dbReference type="ARBA" id="ARBA00022692"/>
    </source>
</evidence>
<keyword evidence="6 7" id="KW-0472">Membrane</keyword>
<dbReference type="InterPro" id="IPR000515">
    <property type="entry name" value="MetI-like"/>
</dbReference>
<comment type="subcellular location">
    <subcellularLocation>
        <location evidence="1 7">Cell membrane</location>
        <topology evidence="1 7">Multi-pass membrane protein</topology>
    </subcellularLocation>
</comment>
<evidence type="ECO:0000256" key="5">
    <source>
        <dbReference type="ARBA" id="ARBA00022989"/>
    </source>
</evidence>
<feature type="transmembrane region" description="Helical" evidence="7">
    <location>
        <begin position="267"/>
        <end position="288"/>
    </location>
</feature>
<evidence type="ECO:0000313" key="10">
    <source>
        <dbReference type="Proteomes" id="UP001144396"/>
    </source>
</evidence>
<feature type="transmembrane region" description="Helical" evidence="7">
    <location>
        <begin position="47"/>
        <end position="67"/>
    </location>
</feature>
<dbReference type="RefSeq" id="WP_281885046.1">
    <property type="nucleotide sequence ID" value="NZ_BSDP01000001.1"/>
</dbReference>
<dbReference type="PANTHER" id="PTHR30151:SF41">
    <property type="entry name" value="ABC TRANSPORTER PERMEASE PROTEIN"/>
    <property type="match status" value="1"/>
</dbReference>
<keyword evidence="4 7" id="KW-0812">Transmembrane</keyword>
<comment type="caution">
    <text evidence="9">The sequence shown here is derived from an EMBL/GenBank/DDBJ whole genome shotgun (WGS) entry which is preliminary data.</text>
</comment>
<name>A0A9W6CZB0_9MICO</name>
<dbReference type="Pfam" id="PF00528">
    <property type="entry name" value="BPD_transp_1"/>
    <property type="match status" value="1"/>
</dbReference>
<dbReference type="Proteomes" id="UP001144396">
    <property type="component" value="Unassembled WGS sequence"/>
</dbReference>
<dbReference type="GO" id="GO:0055085">
    <property type="term" value="P:transmembrane transport"/>
    <property type="evidence" value="ECO:0007669"/>
    <property type="project" value="InterPro"/>
</dbReference>
<evidence type="ECO:0000259" key="8">
    <source>
        <dbReference type="PROSITE" id="PS50928"/>
    </source>
</evidence>
<dbReference type="GO" id="GO:0005886">
    <property type="term" value="C:plasma membrane"/>
    <property type="evidence" value="ECO:0007669"/>
    <property type="project" value="UniProtKB-SubCell"/>
</dbReference>
<dbReference type="SUPFAM" id="SSF161098">
    <property type="entry name" value="MetI-like"/>
    <property type="match status" value="1"/>
</dbReference>
<evidence type="ECO:0000256" key="3">
    <source>
        <dbReference type="ARBA" id="ARBA00022475"/>
    </source>
</evidence>
<keyword evidence="2 7" id="KW-0813">Transport</keyword>
<comment type="similarity">
    <text evidence="7">Belongs to the binding-protein-dependent transport system permease family.</text>
</comment>
<gene>
    <name evidence="9" type="primary">ssuC</name>
    <name evidence="9" type="ORF">ARHIZOSPH14_22710</name>
</gene>
<dbReference type="InterPro" id="IPR035906">
    <property type="entry name" value="MetI-like_sf"/>
</dbReference>
<dbReference type="Gene3D" id="1.10.3720.10">
    <property type="entry name" value="MetI-like"/>
    <property type="match status" value="1"/>
</dbReference>
<evidence type="ECO:0000256" key="1">
    <source>
        <dbReference type="ARBA" id="ARBA00004651"/>
    </source>
</evidence>
<keyword evidence="10" id="KW-1185">Reference proteome</keyword>
<feature type="transmembrane region" description="Helical" evidence="7">
    <location>
        <begin position="215"/>
        <end position="239"/>
    </location>
</feature>
<protein>
    <submittedName>
        <fullName evidence="9">Nitrate ABC transporter permease</fullName>
    </submittedName>
</protein>
<keyword evidence="3" id="KW-1003">Cell membrane</keyword>
<sequence length="300" mass="32984">MSTNDTDQVAVENELAEEVPTAEVVEHELSPGTAAPVPLRRRRARGIVTWGPPLAVAALIIGIWYFVGSFVLDPSKSYLLPPPHDVIATYFDPRLGPEMFEALWNSAVVALTGLFIAIVLGVVWAIAMNQAKWVERSLYPYAVILQTIPILALVPLIGFWFGFDFTARVIVAVLIALFPMVSNTLFGLQSVDKGQRELFTLQRANRWTVLKKLQFPAALPAIFAGMRISAGLAVVGAIVGDFFFQRGTPGIGALISKYQARLNADPLFASIILASLFGVVVFWFFGWLGKRVVGKWYDFA</sequence>
<dbReference type="EMBL" id="BSDP01000001">
    <property type="protein sequence ID" value="GLI28029.1"/>
    <property type="molecule type" value="Genomic_DNA"/>
</dbReference>
<accession>A0A9W6CZB0</accession>
<evidence type="ECO:0000256" key="6">
    <source>
        <dbReference type="ARBA" id="ARBA00023136"/>
    </source>
</evidence>
<dbReference type="AlphaFoldDB" id="A0A9W6CZB0"/>
<feature type="transmembrane region" description="Helical" evidence="7">
    <location>
        <begin position="102"/>
        <end position="126"/>
    </location>
</feature>
<proteinExistence type="inferred from homology"/>
<feature type="transmembrane region" description="Helical" evidence="7">
    <location>
        <begin position="169"/>
        <end position="188"/>
    </location>
</feature>